<keyword evidence="2" id="KW-0808">Transferase</keyword>
<evidence type="ECO:0000313" key="2">
    <source>
        <dbReference type="EMBL" id="QJA60714.1"/>
    </source>
</evidence>
<dbReference type="Pfam" id="PF00535">
    <property type="entry name" value="Glycos_transf_2"/>
    <property type="match status" value="1"/>
</dbReference>
<dbReference type="PANTHER" id="PTHR10859:SF91">
    <property type="entry name" value="DOLICHYL-PHOSPHATE BETA-GLUCOSYLTRANSFERASE"/>
    <property type="match status" value="1"/>
</dbReference>
<dbReference type="InterPro" id="IPR001173">
    <property type="entry name" value="Glyco_trans_2-like"/>
</dbReference>
<dbReference type="PANTHER" id="PTHR10859">
    <property type="entry name" value="GLYCOSYL TRANSFERASE"/>
    <property type="match status" value="1"/>
</dbReference>
<dbReference type="InterPro" id="IPR029044">
    <property type="entry name" value="Nucleotide-diphossugar_trans"/>
</dbReference>
<sequence length="184" mass="21519">MLSVIIPSRLEPKIYELMDKIEQDICPNQIIVYNDRYGQGKGYALREALKEATGDRFIFIDGDFDIQVFEIWKLLPYLEQYDVVVGNKGLPKKWDRKLLTILSRLWVRLLFNLCDDTQTGIKGFNYRPEWETNGWAYDIEILYNARKAGKKIVSIPIQAIVSDTKSFGDIWKTFVESIKIKFLL</sequence>
<dbReference type="Gene3D" id="3.90.550.10">
    <property type="entry name" value="Spore Coat Polysaccharide Biosynthesis Protein SpsA, Chain A"/>
    <property type="match status" value="1"/>
</dbReference>
<accession>A0A6M3ITK2</accession>
<feature type="domain" description="Glycosyltransferase 2-like" evidence="1">
    <location>
        <begin position="21"/>
        <end position="87"/>
    </location>
</feature>
<dbReference type="GO" id="GO:0006487">
    <property type="term" value="P:protein N-linked glycosylation"/>
    <property type="evidence" value="ECO:0007669"/>
    <property type="project" value="TreeGrafter"/>
</dbReference>
<dbReference type="AlphaFoldDB" id="A0A6M3ITK2"/>
<gene>
    <name evidence="2" type="ORF">MM415B01067_0015</name>
</gene>
<proteinExistence type="predicted"/>
<evidence type="ECO:0000259" key="1">
    <source>
        <dbReference type="Pfam" id="PF00535"/>
    </source>
</evidence>
<protein>
    <submittedName>
        <fullName evidence="2">Putative glycosyltransferase</fullName>
    </submittedName>
</protein>
<dbReference type="GO" id="GO:0016740">
    <property type="term" value="F:transferase activity"/>
    <property type="evidence" value="ECO:0007669"/>
    <property type="project" value="UniProtKB-KW"/>
</dbReference>
<dbReference type="EMBL" id="MT141418">
    <property type="protein sequence ID" value="QJA60714.1"/>
    <property type="molecule type" value="Genomic_DNA"/>
</dbReference>
<dbReference type="SUPFAM" id="SSF53448">
    <property type="entry name" value="Nucleotide-diphospho-sugar transferases"/>
    <property type="match status" value="1"/>
</dbReference>
<organism evidence="2">
    <name type="scientific">viral metagenome</name>
    <dbReference type="NCBI Taxonomy" id="1070528"/>
    <lineage>
        <taxon>unclassified sequences</taxon>
        <taxon>metagenomes</taxon>
        <taxon>organismal metagenomes</taxon>
    </lineage>
</organism>
<name>A0A6M3ITK2_9ZZZZ</name>
<reference evidence="2" key="1">
    <citation type="submission" date="2020-03" db="EMBL/GenBank/DDBJ databases">
        <title>The deep terrestrial virosphere.</title>
        <authorList>
            <person name="Holmfeldt K."/>
            <person name="Nilsson E."/>
            <person name="Simone D."/>
            <person name="Lopez-Fernandez M."/>
            <person name="Wu X."/>
            <person name="de Brujin I."/>
            <person name="Lundin D."/>
            <person name="Andersson A."/>
            <person name="Bertilsson S."/>
            <person name="Dopson M."/>
        </authorList>
    </citation>
    <scope>NUCLEOTIDE SEQUENCE</scope>
    <source>
        <strain evidence="2">MM415B01067</strain>
    </source>
</reference>